<proteinExistence type="predicted"/>
<evidence type="ECO:0000313" key="1">
    <source>
        <dbReference type="EMBL" id="RDL24899.1"/>
    </source>
</evidence>
<dbReference type="PANTHER" id="PTHR48219">
    <property type="entry name" value="VACUOLAR PROTEIN SORTING-ASSOCIATED PROTEIN 62-RELATED"/>
    <property type="match status" value="1"/>
</dbReference>
<protein>
    <submittedName>
        <fullName evidence="1">Uncharacterized protein DUF946</fullName>
    </submittedName>
</protein>
<evidence type="ECO:0000313" key="2">
    <source>
        <dbReference type="Proteomes" id="UP000255365"/>
    </source>
</evidence>
<dbReference type="Pfam" id="PF06101">
    <property type="entry name" value="Vps62"/>
    <property type="match status" value="1"/>
</dbReference>
<reference evidence="1 2" key="1">
    <citation type="submission" date="2018-07" db="EMBL/GenBank/DDBJ databases">
        <title>Genome sequencing of rice bacterial endophytes.</title>
        <authorList>
            <person name="Venturi V."/>
        </authorList>
    </citation>
    <scope>NUCLEOTIDE SEQUENCE [LARGE SCALE GENOMIC DNA]</scope>
    <source>
        <strain evidence="1 2">E2333</strain>
    </source>
</reference>
<comment type="caution">
    <text evidence="1">The sequence shown here is derived from an EMBL/GenBank/DDBJ whole genome shotgun (WGS) entry which is preliminary data.</text>
</comment>
<organism evidence="1 2">
    <name type="scientific">Pseudomonas jessenii</name>
    <dbReference type="NCBI Taxonomy" id="77298"/>
    <lineage>
        <taxon>Bacteria</taxon>
        <taxon>Pseudomonadati</taxon>
        <taxon>Pseudomonadota</taxon>
        <taxon>Gammaproteobacteria</taxon>
        <taxon>Pseudomonadales</taxon>
        <taxon>Pseudomonadaceae</taxon>
        <taxon>Pseudomonas</taxon>
    </lineage>
</organism>
<sequence>MTIYDNAQVSDWQREPIRVDNLLINFTTEFLSIWDTYGSNAEPASFWRPTPAADVLPGYFPLGDVVHPGRDNINNKKVVAVVCEASTPAADPEKGKALSAPTDFELVWKDSGSGATKNGSVWRPLPPEGYVALGSVCSNSHEKPSRNAVRCVRADLVSASATCDLIWNDKGSGARQSISTWSAAPPVAASGEMHLAPGTFAGVSGYALPANFLVYSLRLHLAVQVNPKPTAPVLLGVTPEPLHAPEQPTYTARLPWFAVKDPLFTPLEQRDHSPFYQLERTDHYVLVGHGHNSGQDSTTFRWSAQRAQRTRGQWAFSTLTSIEFGVQWGAQAPSPFLFSARLSHELTQCEMPNNEWLDTSAIDVVAVVDSHKAVAVYLIQSDYSLVRADGTPVTTTFSYTDGRSLHISQYTPGAPASTVAVAPEARVPEVANISATDNDSATPLAETALEEVTDTAP</sequence>
<dbReference type="RefSeq" id="WP_115146016.1">
    <property type="nucleotide sequence ID" value="NZ_QRAV01000001.1"/>
</dbReference>
<dbReference type="EMBL" id="QRAV01000001">
    <property type="protein sequence ID" value="RDL24899.1"/>
    <property type="molecule type" value="Genomic_DNA"/>
</dbReference>
<gene>
    <name evidence="1" type="ORF">DEU51_101375</name>
</gene>
<name>A0A370SYU4_PSEJE</name>
<accession>A0A370SYU4</accession>
<dbReference type="PANTHER" id="PTHR48219:SF2">
    <property type="entry name" value="VACUOLAR PROTEIN SORTING-ASSOCIATED PROTEIN 62"/>
    <property type="match status" value="1"/>
</dbReference>
<dbReference type="Proteomes" id="UP000255365">
    <property type="component" value="Unassembled WGS sequence"/>
</dbReference>
<dbReference type="AlphaFoldDB" id="A0A370SYU4"/>
<dbReference type="InterPro" id="IPR009291">
    <property type="entry name" value="Vps62"/>
</dbReference>